<evidence type="ECO:0000313" key="3">
    <source>
        <dbReference type="Proteomes" id="UP000026962"/>
    </source>
</evidence>
<keyword evidence="1" id="KW-0472">Membrane</keyword>
<keyword evidence="1" id="KW-1133">Transmembrane helix</keyword>
<dbReference type="EnsemblPlants" id="OPUNC02G22620.1">
    <property type="protein sequence ID" value="OPUNC02G22620.1"/>
    <property type="gene ID" value="OPUNC02G22620"/>
</dbReference>
<dbReference type="HOGENOM" id="CLU_2112880_0_0_1"/>
<dbReference type="Proteomes" id="UP000026962">
    <property type="component" value="Chromosome 2"/>
</dbReference>
<sequence length="115" mass="13184">MWAPHVRGLLTAYLLLGTIAFYLAMDHMSSTGTSHTLDVGVRTLAVLSIIDYHYPDADLCTFLTKQGTYFARIDDSWSLGTKFELDIKIRDRYQDEGPKLNLFQFRKLQSELMGF</sequence>
<evidence type="ECO:0000313" key="2">
    <source>
        <dbReference type="EnsemblPlants" id="OPUNC02G22620.1"/>
    </source>
</evidence>
<reference evidence="2" key="1">
    <citation type="submission" date="2015-04" db="UniProtKB">
        <authorList>
            <consortium name="EnsemblPlants"/>
        </authorList>
    </citation>
    <scope>IDENTIFICATION</scope>
</reference>
<organism evidence="2">
    <name type="scientific">Oryza punctata</name>
    <name type="common">Red rice</name>
    <dbReference type="NCBI Taxonomy" id="4537"/>
    <lineage>
        <taxon>Eukaryota</taxon>
        <taxon>Viridiplantae</taxon>
        <taxon>Streptophyta</taxon>
        <taxon>Embryophyta</taxon>
        <taxon>Tracheophyta</taxon>
        <taxon>Spermatophyta</taxon>
        <taxon>Magnoliopsida</taxon>
        <taxon>Liliopsida</taxon>
        <taxon>Poales</taxon>
        <taxon>Poaceae</taxon>
        <taxon>BOP clade</taxon>
        <taxon>Oryzoideae</taxon>
        <taxon>Oryzeae</taxon>
        <taxon>Oryzinae</taxon>
        <taxon>Oryza</taxon>
    </lineage>
</organism>
<protein>
    <submittedName>
        <fullName evidence="2">Uncharacterized protein</fullName>
    </submittedName>
</protein>
<keyword evidence="1" id="KW-0812">Transmembrane</keyword>
<feature type="transmembrane region" description="Helical" evidence="1">
    <location>
        <begin position="6"/>
        <end position="25"/>
    </location>
</feature>
<accession>A0A0E0K2M3</accession>
<keyword evidence="3" id="KW-1185">Reference proteome</keyword>
<evidence type="ECO:0000256" key="1">
    <source>
        <dbReference type="SAM" id="Phobius"/>
    </source>
</evidence>
<reference evidence="2" key="2">
    <citation type="submission" date="2018-05" db="EMBL/GenBank/DDBJ databases">
        <title>OpunRS2 (Oryza punctata Reference Sequence Version 2).</title>
        <authorList>
            <person name="Zhang J."/>
            <person name="Kudrna D."/>
            <person name="Lee S."/>
            <person name="Talag J."/>
            <person name="Welchert J."/>
            <person name="Wing R.A."/>
        </authorList>
    </citation>
    <scope>NUCLEOTIDE SEQUENCE [LARGE SCALE GENOMIC DNA]</scope>
</reference>
<proteinExistence type="predicted"/>
<name>A0A0E0K2M3_ORYPU</name>
<dbReference type="Gramene" id="OPUNC02G22620.1">
    <property type="protein sequence ID" value="OPUNC02G22620.1"/>
    <property type="gene ID" value="OPUNC02G22620"/>
</dbReference>
<dbReference type="AlphaFoldDB" id="A0A0E0K2M3"/>